<evidence type="ECO:0000256" key="2">
    <source>
        <dbReference type="PROSITE-ProRule" id="PRU00335"/>
    </source>
</evidence>
<protein>
    <submittedName>
        <fullName evidence="4">TetR family transcriptional regulator</fullName>
    </submittedName>
</protein>
<dbReference type="InterPro" id="IPR050109">
    <property type="entry name" value="HTH-type_TetR-like_transc_reg"/>
</dbReference>
<organism evidence="4 5">
    <name type="scientific">Rhodococcus erythropolis</name>
    <name type="common">Arthrobacter picolinophilus</name>
    <dbReference type="NCBI Taxonomy" id="1833"/>
    <lineage>
        <taxon>Bacteria</taxon>
        <taxon>Bacillati</taxon>
        <taxon>Actinomycetota</taxon>
        <taxon>Actinomycetes</taxon>
        <taxon>Mycobacteriales</taxon>
        <taxon>Nocardiaceae</taxon>
        <taxon>Rhodococcus</taxon>
        <taxon>Rhodococcus erythropolis group</taxon>
    </lineage>
</organism>
<dbReference type="InterPro" id="IPR009057">
    <property type="entry name" value="Homeodomain-like_sf"/>
</dbReference>
<dbReference type="PRINTS" id="PR00455">
    <property type="entry name" value="HTHTETR"/>
</dbReference>
<evidence type="ECO:0000313" key="5">
    <source>
        <dbReference type="Proteomes" id="UP000627573"/>
    </source>
</evidence>
<dbReference type="PANTHER" id="PTHR30055:SF235">
    <property type="entry name" value="TRANSCRIPTIONAL REGULATORY PROTEIN"/>
    <property type="match status" value="1"/>
</dbReference>
<evidence type="ECO:0000256" key="1">
    <source>
        <dbReference type="ARBA" id="ARBA00023125"/>
    </source>
</evidence>
<gene>
    <name evidence="4" type="ORF">I3517_32525</name>
</gene>
<dbReference type="Pfam" id="PF17920">
    <property type="entry name" value="TetR_C_16"/>
    <property type="match status" value="1"/>
</dbReference>
<dbReference type="InterPro" id="IPR001647">
    <property type="entry name" value="HTH_TetR"/>
</dbReference>
<dbReference type="Pfam" id="PF00440">
    <property type="entry name" value="TetR_N"/>
    <property type="match status" value="1"/>
</dbReference>
<dbReference type="PROSITE" id="PS50977">
    <property type="entry name" value="HTH_TETR_2"/>
    <property type="match status" value="1"/>
</dbReference>
<dbReference type="InterPro" id="IPR041678">
    <property type="entry name" value="TetR_C_16"/>
</dbReference>
<evidence type="ECO:0000313" key="4">
    <source>
        <dbReference type="EMBL" id="MBH5147336.1"/>
    </source>
</evidence>
<accession>A0A8I0ZXE6</accession>
<feature type="DNA-binding region" description="H-T-H motif" evidence="2">
    <location>
        <begin position="25"/>
        <end position="44"/>
    </location>
</feature>
<dbReference type="SUPFAM" id="SSF48498">
    <property type="entry name" value="Tetracyclin repressor-like, C-terminal domain"/>
    <property type="match status" value="1"/>
</dbReference>
<evidence type="ECO:0000259" key="3">
    <source>
        <dbReference type="PROSITE" id="PS50977"/>
    </source>
</evidence>
<feature type="domain" description="HTH tetR-type" evidence="3">
    <location>
        <begin position="2"/>
        <end position="62"/>
    </location>
</feature>
<dbReference type="AlphaFoldDB" id="A0A8I0ZXE6"/>
<sequence>MSSGEASILTAAKALFAERGYASTTIKDIAVAAGYSPALVMKIYGSKARLYSAAIPSAPPMDEDPNADATGNIGCQLVERLVARRESDETDPWAMLAVHVHEAPDPDAARAEIKERYGIARRIGDTEPGLVRSQVVVSLLLGLATGMRTLELLGEDSLSSKDLIRRYGSLIQTVVDEIEPVPEHESDISGTVEE</sequence>
<dbReference type="Proteomes" id="UP000627573">
    <property type="component" value="Unassembled WGS sequence"/>
</dbReference>
<dbReference type="SUPFAM" id="SSF46689">
    <property type="entry name" value="Homeodomain-like"/>
    <property type="match status" value="1"/>
</dbReference>
<comment type="caution">
    <text evidence="4">The sequence shown here is derived from an EMBL/GenBank/DDBJ whole genome shotgun (WGS) entry which is preliminary data.</text>
</comment>
<keyword evidence="5" id="KW-1185">Reference proteome</keyword>
<keyword evidence="1 2" id="KW-0238">DNA-binding</keyword>
<reference evidence="4 5" key="1">
    <citation type="submission" date="2020-12" db="EMBL/GenBank/DDBJ databases">
        <title>Draft genome sequence of furan degrading bacterial strain FUR100.</title>
        <authorList>
            <person name="Woiski C."/>
        </authorList>
    </citation>
    <scope>NUCLEOTIDE SEQUENCE [LARGE SCALE GENOMIC DNA]</scope>
    <source>
        <strain evidence="4 5">FUR100</strain>
    </source>
</reference>
<dbReference type="PANTHER" id="PTHR30055">
    <property type="entry name" value="HTH-TYPE TRANSCRIPTIONAL REGULATOR RUTR"/>
    <property type="match status" value="1"/>
</dbReference>
<dbReference type="GO" id="GO:0003700">
    <property type="term" value="F:DNA-binding transcription factor activity"/>
    <property type="evidence" value="ECO:0007669"/>
    <property type="project" value="TreeGrafter"/>
</dbReference>
<name>A0A8I0ZXE6_RHOER</name>
<dbReference type="GO" id="GO:0000976">
    <property type="term" value="F:transcription cis-regulatory region binding"/>
    <property type="evidence" value="ECO:0007669"/>
    <property type="project" value="TreeGrafter"/>
</dbReference>
<dbReference type="RefSeq" id="WP_084327007.1">
    <property type="nucleotide sequence ID" value="NZ_JAECSB010000099.1"/>
</dbReference>
<proteinExistence type="predicted"/>
<dbReference type="EMBL" id="JAECSB010000099">
    <property type="protein sequence ID" value="MBH5147336.1"/>
    <property type="molecule type" value="Genomic_DNA"/>
</dbReference>
<dbReference type="InterPro" id="IPR036271">
    <property type="entry name" value="Tet_transcr_reg_TetR-rel_C_sf"/>
</dbReference>
<dbReference type="Gene3D" id="1.10.357.10">
    <property type="entry name" value="Tetracycline Repressor, domain 2"/>
    <property type="match status" value="1"/>
</dbReference>